<proteinExistence type="predicted"/>
<protein>
    <submittedName>
        <fullName evidence="1">Uncharacterized protein</fullName>
    </submittedName>
</protein>
<dbReference type="EMBL" id="BARW01023188">
    <property type="protein sequence ID" value="GAI92816.1"/>
    <property type="molecule type" value="Genomic_DNA"/>
</dbReference>
<accession>X1TN62</accession>
<evidence type="ECO:0000313" key="1">
    <source>
        <dbReference type="EMBL" id="GAI92816.1"/>
    </source>
</evidence>
<organism evidence="1">
    <name type="scientific">marine sediment metagenome</name>
    <dbReference type="NCBI Taxonomy" id="412755"/>
    <lineage>
        <taxon>unclassified sequences</taxon>
        <taxon>metagenomes</taxon>
        <taxon>ecological metagenomes</taxon>
    </lineage>
</organism>
<name>X1TN62_9ZZZZ</name>
<gene>
    <name evidence="1" type="ORF">S12H4_38513</name>
</gene>
<comment type="caution">
    <text evidence="1">The sequence shown here is derived from an EMBL/GenBank/DDBJ whole genome shotgun (WGS) entry which is preliminary data.</text>
</comment>
<dbReference type="AlphaFoldDB" id="X1TN62"/>
<sequence>MGFVPAYIRELCAQEKYKEEFGAIKFSGRWILQKDKIEQYAKAKKSRLK</sequence>
<reference evidence="1" key="1">
    <citation type="journal article" date="2014" name="Front. Microbiol.">
        <title>High frequency of phylogenetically diverse reductive dehalogenase-homologous genes in deep subseafloor sedimentary metagenomes.</title>
        <authorList>
            <person name="Kawai M."/>
            <person name="Futagami T."/>
            <person name="Toyoda A."/>
            <person name="Takaki Y."/>
            <person name="Nishi S."/>
            <person name="Hori S."/>
            <person name="Arai W."/>
            <person name="Tsubouchi T."/>
            <person name="Morono Y."/>
            <person name="Uchiyama I."/>
            <person name="Ito T."/>
            <person name="Fujiyama A."/>
            <person name="Inagaki F."/>
            <person name="Takami H."/>
        </authorList>
    </citation>
    <scope>NUCLEOTIDE SEQUENCE</scope>
    <source>
        <strain evidence="1">Expedition CK06-06</strain>
    </source>
</reference>